<dbReference type="AlphaFoldDB" id="A0A183BG38"/>
<evidence type="ECO:0000313" key="4">
    <source>
        <dbReference type="WBParaSite" id="ECPE_0001822301-mRNA-1"/>
    </source>
</evidence>
<protein>
    <submittedName>
        <fullName evidence="2 4">Uncharacterized protein</fullName>
    </submittedName>
</protein>
<dbReference type="WBParaSite" id="ECPE_0001822301-mRNA-1">
    <property type="protein sequence ID" value="ECPE_0001822301-mRNA-1"/>
    <property type="gene ID" value="ECPE_0001822301"/>
</dbReference>
<organism evidence="4">
    <name type="scientific">Echinostoma caproni</name>
    <dbReference type="NCBI Taxonomy" id="27848"/>
    <lineage>
        <taxon>Eukaryota</taxon>
        <taxon>Metazoa</taxon>
        <taxon>Spiralia</taxon>
        <taxon>Lophotrochozoa</taxon>
        <taxon>Platyhelminthes</taxon>
        <taxon>Trematoda</taxon>
        <taxon>Digenea</taxon>
        <taxon>Plagiorchiida</taxon>
        <taxon>Echinostomata</taxon>
        <taxon>Echinostomatoidea</taxon>
        <taxon>Echinostomatidae</taxon>
        <taxon>Echinostoma</taxon>
    </lineage>
</organism>
<proteinExistence type="predicted"/>
<evidence type="ECO:0000256" key="1">
    <source>
        <dbReference type="SAM" id="MobiDB-lite"/>
    </source>
</evidence>
<accession>A0A183BG38</accession>
<feature type="region of interest" description="Disordered" evidence="1">
    <location>
        <begin position="1"/>
        <end position="43"/>
    </location>
</feature>
<reference evidence="2 3" key="2">
    <citation type="submission" date="2018-11" db="EMBL/GenBank/DDBJ databases">
        <authorList>
            <consortium name="Pathogen Informatics"/>
        </authorList>
    </citation>
    <scope>NUCLEOTIDE SEQUENCE [LARGE SCALE GENOMIC DNA]</scope>
    <source>
        <strain evidence="2 3">Egypt</strain>
    </source>
</reference>
<dbReference type="Proteomes" id="UP000272942">
    <property type="component" value="Unassembled WGS sequence"/>
</dbReference>
<sequence length="97" mass="10613">MLASRSAIQRGGVNQRSPDNRTTSCASYGNSNPTSRVQVSPNLPPPVVPLLLPRCPFKLATFNVRTLMRIGKQAYLARTFETLAVDVEFKIPAPLSD</sequence>
<evidence type="ECO:0000313" key="3">
    <source>
        <dbReference type="Proteomes" id="UP000272942"/>
    </source>
</evidence>
<dbReference type="OrthoDB" id="6272694at2759"/>
<evidence type="ECO:0000313" key="2">
    <source>
        <dbReference type="EMBL" id="VDP95737.1"/>
    </source>
</evidence>
<dbReference type="EMBL" id="UZAN01075385">
    <property type="protein sequence ID" value="VDP95737.1"/>
    <property type="molecule type" value="Genomic_DNA"/>
</dbReference>
<name>A0A183BG38_9TREM</name>
<reference evidence="4" key="1">
    <citation type="submission" date="2016-06" db="UniProtKB">
        <authorList>
            <consortium name="WormBaseParasite"/>
        </authorList>
    </citation>
    <scope>IDENTIFICATION</scope>
</reference>
<feature type="compositionally biased region" description="Polar residues" evidence="1">
    <location>
        <begin position="12"/>
        <end position="36"/>
    </location>
</feature>
<gene>
    <name evidence="2" type="ORF">ECPE_LOCUS18173</name>
</gene>
<keyword evidence="3" id="KW-1185">Reference proteome</keyword>